<gene>
    <name evidence="1" type="ORF">PFL603g_04719</name>
</gene>
<dbReference type="Proteomes" id="UP000063434">
    <property type="component" value="Unassembled WGS sequence"/>
</dbReference>
<accession>A0A120FXX1</accession>
<evidence type="ECO:0000313" key="1">
    <source>
        <dbReference type="EMBL" id="KWV72178.1"/>
    </source>
</evidence>
<dbReference type="Gene3D" id="2.10.10.20">
    <property type="entry name" value="Carbohydrate-binding module superfamily 5/12"/>
    <property type="match status" value="1"/>
</dbReference>
<dbReference type="PATRIC" id="fig|294.195.peg.5046"/>
<evidence type="ECO:0008006" key="3">
    <source>
        <dbReference type="Google" id="ProtNLM"/>
    </source>
</evidence>
<sequence length="323" mass="35356">MRIIEPVEITPSMAAVEAFLVEPNSEPLVVQVGQVFQVASLLTNVPETDHELWQPSKAYSIGDVVMLDHRNYEALAANTNKRPDGVAVDPPIWLDLGPTNRWRMFDDKIGTATTNPESIKVTIALGRAVDSLAFFGMDAASLYVRVVDPYQGIVYESSVSPVSTDGINNWYDYFFTPVEVNEDFVLLGIPAGSYGSIEISISKPGGLAQIGALILGKAAVLGQALYGSSVGITDYSRKDRDDFGNVIIVERGYSKRADFDVMVQTSMVSQVQRLLSKYRAKPLVWIGEASYESTILYGYYKEFNLVISGPEASDCTISVEGLI</sequence>
<dbReference type="AlphaFoldDB" id="A0A120FXX1"/>
<dbReference type="EMBL" id="LCYC01000058">
    <property type="protein sequence ID" value="KWV72178.1"/>
    <property type="molecule type" value="Genomic_DNA"/>
</dbReference>
<organism evidence="1 2">
    <name type="scientific">Pseudomonas fluorescens</name>
    <dbReference type="NCBI Taxonomy" id="294"/>
    <lineage>
        <taxon>Bacteria</taxon>
        <taxon>Pseudomonadati</taxon>
        <taxon>Pseudomonadota</taxon>
        <taxon>Gammaproteobacteria</taxon>
        <taxon>Pseudomonadales</taxon>
        <taxon>Pseudomonadaceae</taxon>
        <taxon>Pseudomonas</taxon>
    </lineage>
</organism>
<comment type="caution">
    <text evidence="1">The sequence shown here is derived from an EMBL/GenBank/DDBJ whole genome shotgun (WGS) entry which is preliminary data.</text>
</comment>
<evidence type="ECO:0000313" key="2">
    <source>
        <dbReference type="Proteomes" id="UP000063434"/>
    </source>
</evidence>
<reference evidence="1 2" key="1">
    <citation type="submission" date="2015-05" db="EMBL/GenBank/DDBJ databases">
        <title>A genomic and transcriptomic approach to investigate the blue pigment phenotype in Pseudomonas fluorescens.</title>
        <authorList>
            <person name="Andreani N.A."/>
            <person name="Cardazzo B."/>
        </authorList>
    </citation>
    <scope>NUCLEOTIDE SEQUENCE [LARGE SCALE GENOMIC DNA]</scope>
    <source>
        <strain evidence="1 2">Ps_40</strain>
    </source>
</reference>
<proteinExistence type="predicted"/>
<dbReference type="RefSeq" id="WP_060766234.1">
    <property type="nucleotide sequence ID" value="NZ_LCYC01000058.1"/>
</dbReference>
<protein>
    <recommendedName>
        <fullName evidence="3">Carbohydrate-binding protein</fullName>
    </recommendedName>
</protein>
<name>A0A120FXX1_PSEFL</name>